<dbReference type="Proteomes" id="UP001161691">
    <property type="component" value="Unassembled WGS sequence"/>
</dbReference>
<name>A0ABT6TCC4_9BACL</name>
<reference evidence="2" key="1">
    <citation type="submission" date="2023-04" db="EMBL/GenBank/DDBJ databases">
        <title>Comparative genomic analysis of Cohnella hashimotonis sp. nov., isolated from the International Space Station.</title>
        <authorList>
            <person name="Venkateswaran K."/>
            <person name="Simpson A."/>
        </authorList>
    </citation>
    <scope>NUCLEOTIDE SEQUENCE</scope>
    <source>
        <strain evidence="2">F6_2S_P_1</strain>
    </source>
</reference>
<keyword evidence="3" id="KW-1185">Reference proteome</keyword>
<comment type="caution">
    <text evidence="2">The sequence shown here is derived from an EMBL/GenBank/DDBJ whole genome shotgun (WGS) entry which is preliminary data.</text>
</comment>
<gene>
    <name evidence="2" type="ORF">KB449_01445</name>
</gene>
<accession>A0ABT6TCC4</accession>
<protein>
    <recommendedName>
        <fullName evidence="4">YfhD family protein</fullName>
    </recommendedName>
</protein>
<evidence type="ECO:0000313" key="3">
    <source>
        <dbReference type="Proteomes" id="UP001161691"/>
    </source>
</evidence>
<organism evidence="2 3">
    <name type="scientific">Cohnella hashimotonis</name>
    <dbReference type="NCBI Taxonomy" id="2826895"/>
    <lineage>
        <taxon>Bacteria</taxon>
        <taxon>Bacillati</taxon>
        <taxon>Bacillota</taxon>
        <taxon>Bacilli</taxon>
        <taxon>Bacillales</taxon>
        <taxon>Paenibacillaceae</taxon>
        <taxon>Cohnella</taxon>
    </lineage>
</organism>
<evidence type="ECO:0000313" key="2">
    <source>
        <dbReference type="EMBL" id="MDI4643599.1"/>
    </source>
</evidence>
<proteinExistence type="predicted"/>
<dbReference type="RefSeq" id="WP_282906653.1">
    <property type="nucleotide sequence ID" value="NZ_JAGRPV010000001.1"/>
</dbReference>
<dbReference type="EMBL" id="JAGRPV010000001">
    <property type="protein sequence ID" value="MDI4643599.1"/>
    <property type="molecule type" value="Genomic_DNA"/>
</dbReference>
<evidence type="ECO:0008006" key="4">
    <source>
        <dbReference type="Google" id="ProtNLM"/>
    </source>
</evidence>
<sequence length="63" mass="7411">MKKGRRLKMPTAATKPIRPTKASFNSSEEKQKFIDYATQTKKTESVGMDKVREMVRNHREKRK</sequence>
<evidence type="ECO:0000256" key="1">
    <source>
        <dbReference type="SAM" id="MobiDB-lite"/>
    </source>
</evidence>
<feature type="region of interest" description="Disordered" evidence="1">
    <location>
        <begin position="1"/>
        <end position="28"/>
    </location>
</feature>